<accession>A0A8X6MQS8</accession>
<evidence type="ECO:0000313" key="2">
    <source>
        <dbReference type="EMBL" id="GFS72795.1"/>
    </source>
</evidence>
<name>A0A8X6MQS8_NEPPI</name>
<sequence>MATVALNSTRTVNSEDNFDHLFARSHQFEKARRTGESFFIMTMRGSLTHRLKQRHFDGAKDQKLMGHHARTAPDLAPMTSSYSHTSK</sequence>
<dbReference type="Proteomes" id="UP000887013">
    <property type="component" value="Unassembled WGS sequence"/>
</dbReference>
<gene>
    <name evidence="2" type="ORF">NPIL_460521</name>
</gene>
<keyword evidence="3" id="KW-1185">Reference proteome</keyword>
<dbReference type="AlphaFoldDB" id="A0A8X6MQS8"/>
<evidence type="ECO:0000313" key="3">
    <source>
        <dbReference type="Proteomes" id="UP000887013"/>
    </source>
</evidence>
<dbReference type="EMBL" id="BMAW01095977">
    <property type="protein sequence ID" value="GFS72795.1"/>
    <property type="molecule type" value="Genomic_DNA"/>
</dbReference>
<comment type="caution">
    <text evidence="2">The sequence shown here is derived from an EMBL/GenBank/DDBJ whole genome shotgun (WGS) entry which is preliminary data.</text>
</comment>
<feature type="compositionally biased region" description="Polar residues" evidence="1">
    <location>
        <begin position="78"/>
        <end position="87"/>
    </location>
</feature>
<evidence type="ECO:0000256" key="1">
    <source>
        <dbReference type="SAM" id="MobiDB-lite"/>
    </source>
</evidence>
<organism evidence="2 3">
    <name type="scientific">Nephila pilipes</name>
    <name type="common">Giant wood spider</name>
    <name type="synonym">Nephila maculata</name>
    <dbReference type="NCBI Taxonomy" id="299642"/>
    <lineage>
        <taxon>Eukaryota</taxon>
        <taxon>Metazoa</taxon>
        <taxon>Ecdysozoa</taxon>
        <taxon>Arthropoda</taxon>
        <taxon>Chelicerata</taxon>
        <taxon>Arachnida</taxon>
        <taxon>Araneae</taxon>
        <taxon>Araneomorphae</taxon>
        <taxon>Entelegynae</taxon>
        <taxon>Araneoidea</taxon>
        <taxon>Nephilidae</taxon>
        <taxon>Nephila</taxon>
    </lineage>
</organism>
<reference evidence="2" key="1">
    <citation type="submission" date="2020-08" db="EMBL/GenBank/DDBJ databases">
        <title>Multicomponent nature underlies the extraordinary mechanical properties of spider dragline silk.</title>
        <authorList>
            <person name="Kono N."/>
            <person name="Nakamura H."/>
            <person name="Mori M."/>
            <person name="Yoshida Y."/>
            <person name="Ohtoshi R."/>
            <person name="Malay A.D."/>
            <person name="Moran D.A.P."/>
            <person name="Tomita M."/>
            <person name="Numata K."/>
            <person name="Arakawa K."/>
        </authorList>
    </citation>
    <scope>NUCLEOTIDE SEQUENCE</scope>
</reference>
<protein>
    <submittedName>
        <fullName evidence="2">Uncharacterized protein</fullName>
    </submittedName>
</protein>
<feature type="region of interest" description="Disordered" evidence="1">
    <location>
        <begin position="58"/>
        <end position="87"/>
    </location>
</feature>
<proteinExistence type="predicted"/>